<dbReference type="EMBL" id="LGRV01000003">
    <property type="protein sequence ID" value="KOS67687.1"/>
    <property type="molecule type" value="Genomic_DNA"/>
</dbReference>
<dbReference type="InterPro" id="IPR023772">
    <property type="entry name" value="DNA-bd_HTH_TetR-type_CS"/>
</dbReference>
<dbReference type="PROSITE" id="PS50977">
    <property type="entry name" value="HTH_TETR_2"/>
    <property type="match status" value="1"/>
</dbReference>
<gene>
    <name evidence="6" type="ORF">AEA09_03340</name>
</gene>
<evidence type="ECO:0000256" key="1">
    <source>
        <dbReference type="ARBA" id="ARBA00023015"/>
    </source>
</evidence>
<dbReference type="InterPro" id="IPR001647">
    <property type="entry name" value="HTH_TetR"/>
</dbReference>
<dbReference type="PANTHER" id="PTHR30055">
    <property type="entry name" value="HTH-TYPE TRANSCRIPTIONAL REGULATOR RUTR"/>
    <property type="match status" value="1"/>
</dbReference>
<keyword evidence="3" id="KW-0804">Transcription</keyword>
<dbReference type="PRINTS" id="PR00455">
    <property type="entry name" value="HTHTETR"/>
</dbReference>
<dbReference type="PANTHER" id="PTHR30055:SF234">
    <property type="entry name" value="HTH-TYPE TRANSCRIPTIONAL REGULATOR BETI"/>
    <property type="match status" value="1"/>
</dbReference>
<accession>A0ABR5JYE7</accession>
<dbReference type="InterPro" id="IPR050109">
    <property type="entry name" value="HTH-type_TetR-like_transc_reg"/>
</dbReference>
<keyword evidence="7" id="KW-1185">Reference proteome</keyword>
<comment type="caution">
    <text evidence="6">The sequence shown here is derived from an EMBL/GenBank/DDBJ whole genome shotgun (WGS) entry which is preliminary data.</text>
</comment>
<evidence type="ECO:0000256" key="2">
    <source>
        <dbReference type="ARBA" id="ARBA00023125"/>
    </source>
</evidence>
<dbReference type="SUPFAM" id="SSF46689">
    <property type="entry name" value="Homeodomain-like"/>
    <property type="match status" value="1"/>
</dbReference>
<evidence type="ECO:0000313" key="6">
    <source>
        <dbReference type="EMBL" id="KOS67687.1"/>
    </source>
</evidence>
<dbReference type="InterPro" id="IPR009057">
    <property type="entry name" value="Homeodomain-like_sf"/>
</dbReference>
<feature type="DNA-binding region" description="H-T-H motif" evidence="4">
    <location>
        <begin position="34"/>
        <end position="53"/>
    </location>
</feature>
<feature type="domain" description="HTH tetR-type" evidence="5">
    <location>
        <begin position="11"/>
        <end position="71"/>
    </location>
</feature>
<dbReference type="PROSITE" id="PS01081">
    <property type="entry name" value="HTH_TETR_1"/>
    <property type="match status" value="1"/>
</dbReference>
<reference evidence="7" key="1">
    <citation type="submission" date="2015-07" db="EMBL/GenBank/DDBJ databases">
        <title>Fjat-14205 dsm 2895.</title>
        <authorList>
            <person name="Liu B."/>
            <person name="Wang J."/>
            <person name="Zhu Y."/>
            <person name="Liu G."/>
            <person name="Chen Q."/>
            <person name="Chen Z."/>
            <person name="Lan J."/>
            <person name="Che J."/>
            <person name="Ge C."/>
            <person name="Shi H."/>
            <person name="Pan Z."/>
            <person name="Liu X."/>
        </authorList>
    </citation>
    <scope>NUCLEOTIDE SEQUENCE [LARGE SCALE GENOMIC DNA]</scope>
    <source>
        <strain evidence="7">DSM 25560</strain>
    </source>
</reference>
<dbReference type="Proteomes" id="UP000050668">
    <property type="component" value="Unassembled WGS sequence"/>
</dbReference>
<dbReference type="RefSeq" id="WP_053582494.1">
    <property type="nucleotide sequence ID" value="NZ_LGRV01000003.1"/>
</dbReference>
<sequence length="213" mass="24693">MNEQKSKVLRERRTQHILQAAFKVFVRKGFEWSTMQDVAHEAELGVATVFRYFPKKNKLIIAVIRQILEQSLPTFEKILQSGGTSYEKFEKVLNHYIKLSEPELLDKMKLLEAFETYVAFSQEPLEDIAQYYEAYANITNTIAQMIREGLEDKSVREDISIEATMSAMANVFGIFGRKLSFFESARMGTLDFIPTDQAMIVKNIFLDYLKPKH</sequence>
<evidence type="ECO:0000256" key="3">
    <source>
        <dbReference type="ARBA" id="ARBA00023163"/>
    </source>
</evidence>
<evidence type="ECO:0000313" key="7">
    <source>
        <dbReference type="Proteomes" id="UP000050668"/>
    </source>
</evidence>
<dbReference type="Gene3D" id="1.10.357.10">
    <property type="entry name" value="Tetracycline Repressor, domain 2"/>
    <property type="match status" value="1"/>
</dbReference>
<evidence type="ECO:0000256" key="4">
    <source>
        <dbReference type="PROSITE-ProRule" id="PRU00335"/>
    </source>
</evidence>
<protein>
    <recommendedName>
        <fullName evidence="5">HTH tetR-type domain-containing protein</fullName>
    </recommendedName>
</protein>
<evidence type="ECO:0000259" key="5">
    <source>
        <dbReference type="PROSITE" id="PS50977"/>
    </source>
</evidence>
<organism evidence="6 7">
    <name type="scientific">Lysinibacillus contaminans</name>
    <dbReference type="NCBI Taxonomy" id="1293441"/>
    <lineage>
        <taxon>Bacteria</taxon>
        <taxon>Bacillati</taxon>
        <taxon>Bacillota</taxon>
        <taxon>Bacilli</taxon>
        <taxon>Bacillales</taxon>
        <taxon>Bacillaceae</taxon>
        <taxon>Lysinibacillus</taxon>
    </lineage>
</organism>
<name>A0ABR5JYE7_9BACI</name>
<keyword evidence="1" id="KW-0805">Transcription regulation</keyword>
<keyword evidence="2 4" id="KW-0238">DNA-binding</keyword>
<dbReference type="Pfam" id="PF00440">
    <property type="entry name" value="TetR_N"/>
    <property type="match status" value="1"/>
</dbReference>
<proteinExistence type="predicted"/>